<reference evidence="1" key="1">
    <citation type="submission" date="2021-06" db="EMBL/GenBank/DDBJ databases">
        <authorList>
            <person name="Kallberg Y."/>
            <person name="Tangrot J."/>
            <person name="Rosling A."/>
        </authorList>
    </citation>
    <scope>NUCLEOTIDE SEQUENCE</scope>
    <source>
        <strain evidence="1">IL203A</strain>
    </source>
</reference>
<evidence type="ECO:0000313" key="2">
    <source>
        <dbReference type="Proteomes" id="UP000789702"/>
    </source>
</evidence>
<protein>
    <submittedName>
        <fullName evidence="1">12531_t:CDS:1</fullName>
    </submittedName>
</protein>
<keyword evidence="2" id="KW-1185">Reference proteome</keyword>
<name>A0ACA9KJL8_9GLOM</name>
<organism evidence="1 2">
    <name type="scientific">Dentiscutata heterogama</name>
    <dbReference type="NCBI Taxonomy" id="1316150"/>
    <lineage>
        <taxon>Eukaryota</taxon>
        <taxon>Fungi</taxon>
        <taxon>Fungi incertae sedis</taxon>
        <taxon>Mucoromycota</taxon>
        <taxon>Glomeromycotina</taxon>
        <taxon>Glomeromycetes</taxon>
        <taxon>Diversisporales</taxon>
        <taxon>Gigasporaceae</taxon>
        <taxon>Dentiscutata</taxon>
    </lineage>
</organism>
<feature type="non-terminal residue" evidence="1">
    <location>
        <position position="1"/>
    </location>
</feature>
<accession>A0ACA9KJL8</accession>
<evidence type="ECO:0000313" key="1">
    <source>
        <dbReference type="EMBL" id="CAG8476449.1"/>
    </source>
</evidence>
<sequence>SDPGSLDILIAVGDLILECFSNWRKKKLYEQESELTEEESSLEYIELEDRVRRLEEQIQEN</sequence>
<dbReference type="EMBL" id="CAJVPU010001278">
    <property type="protein sequence ID" value="CAG8476449.1"/>
    <property type="molecule type" value="Genomic_DNA"/>
</dbReference>
<proteinExistence type="predicted"/>
<dbReference type="Proteomes" id="UP000789702">
    <property type="component" value="Unassembled WGS sequence"/>
</dbReference>
<gene>
    <name evidence="1" type="ORF">DHETER_LOCUS1940</name>
</gene>
<comment type="caution">
    <text evidence="1">The sequence shown here is derived from an EMBL/GenBank/DDBJ whole genome shotgun (WGS) entry which is preliminary data.</text>
</comment>